<accession>A0A1V8TGB3</accession>
<dbReference type="InParanoid" id="A0A1V8TGB3"/>
<evidence type="ECO:0000256" key="2">
    <source>
        <dbReference type="SAM" id="Phobius"/>
    </source>
</evidence>
<evidence type="ECO:0000256" key="1">
    <source>
        <dbReference type="SAM" id="MobiDB-lite"/>
    </source>
</evidence>
<keyword evidence="2" id="KW-1133">Transmembrane helix</keyword>
<sequence>MNPAPRCRIDRAANTTVQQVPKQERECLGEQIRANKLGWTITIAIVVVMISWALYKDLKYPEKKTTSEKDTRSEKNCSPNEESSVEGTETKAAYDDSLDYLVNEECCCRGFAPCSCEVNGGSCW</sequence>
<name>A0A1V8TGB3_9PEZI</name>
<proteinExistence type="predicted"/>
<feature type="compositionally biased region" description="Basic and acidic residues" evidence="1">
    <location>
        <begin position="62"/>
        <end position="75"/>
    </location>
</feature>
<keyword evidence="2" id="KW-0472">Membrane</keyword>
<keyword evidence="4" id="KW-1185">Reference proteome</keyword>
<comment type="caution">
    <text evidence="3">The sequence shown here is derived from an EMBL/GenBank/DDBJ whole genome shotgun (WGS) entry which is preliminary data.</text>
</comment>
<dbReference type="Proteomes" id="UP000192596">
    <property type="component" value="Unassembled WGS sequence"/>
</dbReference>
<feature type="region of interest" description="Disordered" evidence="1">
    <location>
        <begin position="62"/>
        <end position="90"/>
    </location>
</feature>
<protein>
    <submittedName>
        <fullName evidence="3">Uncharacterized protein</fullName>
    </submittedName>
</protein>
<dbReference type="EMBL" id="NAJO01000008">
    <property type="protein sequence ID" value="OQO10415.1"/>
    <property type="molecule type" value="Genomic_DNA"/>
</dbReference>
<evidence type="ECO:0000313" key="3">
    <source>
        <dbReference type="EMBL" id="OQO10415.1"/>
    </source>
</evidence>
<feature type="transmembrane region" description="Helical" evidence="2">
    <location>
        <begin position="37"/>
        <end position="55"/>
    </location>
</feature>
<organism evidence="3 4">
    <name type="scientific">Cryoendolithus antarcticus</name>
    <dbReference type="NCBI Taxonomy" id="1507870"/>
    <lineage>
        <taxon>Eukaryota</taxon>
        <taxon>Fungi</taxon>
        <taxon>Dikarya</taxon>
        <taxon>Ascomycota</taxon>
        <taxon>Pezizomycotina</taxon>
        <taxon>Dothideomycetes</taxon>
        <taxon>Dothideomycetidae</taxon>
        <taxon>Cladosporiales</taxon>
        <taxon>Cladosporiaceae</taxon>
        <taxon>Cryoendolithus</taxon>
    </lineage>
</organism>
<keyword evidence="2" id="KW-0812">Transmembrane</keyword>
<evidence type="ECO:0000313" key="4">
    <source>
        <dbReference type="Proteomes" id="UP000192596"/>
    </source>
</evidence>
<gene>
    <name evidence="3" type="ORF">B0A48_03711</name>
</gene>
<dbReference type="AlphaFoldDB" id="A0A1V8TGB3"/>
<feature type="compositionally biased region" description="Polar residues" evidence="1">
    <location>
        <begin position="76"/>
        <end position="87"/>
    </location>
</feature>
<reference evidence="4" key="1">
    <citation type="submission" date="2017-03" db="EMBL/GenBank/DDBJ databases">
        <title>Genomes of endolithic fungi from Antarctica.</title>
        <authorList>
            <person name="Coleine C."/>
            <person name="Masonjones S."/>
            <person name="Stajich J.E."/>
        </authorList>
    </citation>
    <scope>NUCLEOTIDE SEQUENCE [LARGE SCALE GENOMIC DNA]</scope>
    <source>
        <strain evidence="4">CCFEE 5527</strain>
    </source>
</reference>